<accession>A0A7W6PWK2</accession>
<dbReference type="Proteomes" id="UP000590524">
    <property type="component" value="Unassembled WGS sequence"/>
</dbReference>
<reference evidence="1 2" key="1">
    <citation type="submission" date="2020-08" db="EMBL/GenBank/DDBJ databases">
        <title>Genomic Encyclopedia of Type Strains, Phase IV (KMG-IV): sequencing the most valuable type-strain genomes for metagenomic binning, comparative biology and taxonomic classification.</title>
        <authorList>
            <person name="Goeker M."/>
        </authorList>
    </citation>
    <scope>NUCLEOTIDE SEQUENCE [LARGE SCALE GENOMIC DNA]</scope>
    <source>
        <strain evidence="1 2">DSM 19371</strain>
    </source>
</reference>
<evidence type="ECO:0000313" key="1">
    <source>
        <dbReference type="EMBL" id="MBB4147990.1"/>
    </source>
</evidence>
<protein>
    <recommendedName>
        <fullName evidence="3">DUF4054 domain-containing protein</fullName>
    </recommendedName>
</protein>
<gene>
    <name evidence="1" type="ORF">GGQ90_001768</name>
</gene>
<dbReference type="AlphaFoldDB" id="A0A7W6PWK2"/>
<dbReference type="EMBL" id="JACIEU010000006">
    <property type="protein sequence ID" value="MBB4147990.1"/>
    <property type="molecule type" value="Genomic_DNA"/>
</dbReference>
<evidence type="ECO:0008006" key="3">
    <source>
        <dbReference type="Google" id="ProtNLM"/>
    </source>
</evidence>
<evidence type="ECO:0000313" key="2">
    <source>
        <dbReference type="Proteomes" id="UP000590524"/>
    </source>
</evidence>
<proteinExistence type="predicted"/>
<dbReference type="InterPro" id="IPR025127">
    <property type="entry name" value="DUF4054"/>
</dbReference>
<dbReference type="Pfam" id="PF13262">
    <property type="entry name" value="DUF4054"/>
    <property type="match status" value="1"/>
</dbReference>
<keyword evidence="2" id="KW-1185">Reference proteome</keyword>
<sequence>MAYTPPDKATFIAIFPAFAAVTDEAYTFWSAQAVLITEPLESCLGARMDLATMRATAHYLTQAGIGTGTESQLAAEGASGFKRIKSGTLDLERFDSSNAEDMGDWGTTSYGQQLYPMLKDCLAGPRVTGTGALIGGCGFNGFAGPLPYGRC</sequence>
<organism evidence="1 2">
    <name type="scientific">Sphingobium scionense</name>
    <dbReference type="NCBI Taxonomy" id="1404341"/>
    <lineage>
        <taxon>Bacteria</taxon>
        <taxon>Pseudomonadati</taxon>
        <taxon>Pseudomonadota</taxon>
        <taxon>Alphaproteobacteria</taxon>
        <taxon>Sphingomonadales</taxon>
        <taxon>Sphingomonadaceae</taxon>
        <taxon>Sphingobium</taxon>
    </lineage>
</organism>
<dbReference type="RefSeq" id="WP_188081773.1">
    <property type="nucleotide sequence ID" value="NZ_JACIEU010000006.1"/>
</dbReference>
<comment type="caution">
    <text evidence="1">The sequence shown here is derived from an EMBL/GenBank/DDBJ whole genome shotgun (WGS) entry which is preliminary data.</text>
</comment>
<name>A0A7W6PWK2_9SPHN</name>